<comment type="subunit">
    <text evidence="10">Monomer.</text>
</comment>
<evidence type="ECO:0000256" key="13">
    <source>
        <dbReference type="PIRSR" id="PIRSR001492-3"/>
    </source>
</evidence>
<evidence type="ECO:0000259" key="15">
    <source>
        <dbReference type="Pfam" id="PF06415"/>
    </source>
</evidence>
<feature type="binding site" evidence="10 12">
    <location>
        <position position="335"/>
    </location>
    <ligand>
        <name>substrate</name>
    </ligand>
</feature>
<feature type="binding site" evidence="10 12">
    <location>
        <begin position="260"/>
        <end position="263"/>
    </location>
    <ligand>
        <name>substrate</name>
    </ligand>
</feature>
<evidence type="ECO:0000256" key="8">
    <source>
        <dbReference type="ARBA" id="ARBA00023211"/>
    </source>
</evidence>
<dbReference type="EC" id="5.4.2.12" evidence="10 11"/>
<evidence type="ECO:0000256" key="2">
    <source>
        <dbReference type="ARBA" id="ARBA00001936"/>
    </source>
</evidence>
<name>A0A2M7H4Y9_9BACT</name>
<dbReference type="FunFam" id="3.40.1450.10:FF:000002">
    <property type="entry name" value="2,3-bisphosphoglycerate-independent phosphoglycerate mutase"/>
    <property type="match status" value="1"/>
</dbReference>
<dbReference type="CDD" id="cd16010">
    <property type="entry name" value="iPGM"/>
    <property type="match status" value="1"/>
</dbReference>
<keyword evidence="8 13" id="KW-0464">Manganese</keyword>
<feature type="binding site" evidence="13">
    <location>
        <position position="443"/>
    </location>
    <ligand>
        <name>Mn(2+)</name>
        <dbReference type="ChEBI" id="CHEBI:29035"/>
        <label>2</label>
    </ligand>
</feature>
<dbReference type="Proteomes" id="UP000230292">
    <property type="component" value="Unassembled WGS sequence"/>
</dbReference>
<dbReference type="AlphaFoldDB" id="A0A2M7H4Y9"/>
<feature type="binding site" evidence="13">
    <location>
        <position position="406"/>
    </location>
    <ligand>
        <name>Mn(2+)</name>
        <dbReference type="ChEBI" id="CHEBI:29035"/>
        <label>1</label>
    </ligand>
</feature>
<evidence type="ECO:0000313" key="17">
    <source>
        <dbReference type="Proteomes" id="UP000230292"/>
    </source>
</evidence>
<comment type="caution">
    <text evidence="10">Lacks conserved residue(s) required for the propagation of feature annotation.</text>
</comment>
<feature type="binding site" evidence="13">
    <location>
        <position position="402"/>
    </location>
    <ligand>
        <name>Mn(2+)</name>
        <dbReference type="ChEBI" id="CHEBI:29035"/>
        <label>1</label>
    </ligand>
</feature>
<accession>A0A2M7H4Y9</accession>
<keyword evidence="6 13" id="KW-0479">Metal-binding</keyword>
<feature type="domain" description="BPG-independent PGAM N-terminal" evidence="15">
    <location>
        <begin position="84"/>
        <end position="293"/>
    </location>
</feature>
<comment type="cofactor">
    <cofactor evidence="2">
        <name>Mn(2+)</name>
        <dbReference type="ChEBI" id="CHEBI:29035"/>
    </cofactor>
</comment>
<feature type="binding site" evidence="10 12">
    <location>
        <position position="124"/>
    </location>
    <ligand>
        <name>substrate</name>
    </ligand>
</feature>
<dbReference type="SUPFAM" id="SSF64158">
    <property type="entry name" value="2,3-Bisphosphoglycerate-independent phosphoglycerate mutase, substrate-binding domain"/>
    <property type="match status" value="1"/>
</dbReference>
<dbReference type="GO" id="GO:0006007">
    <property type="term" value="P:glucose catabolic process"/>
    <property type="evidence" value="ECO:0007669"/>
    <property type="project" value="InterPro"/>
</dbReference>
<evidence type="ECO:0000256" key="6">
    <source>
        <dbReference type="ARBA" id="ARBA00022723"/>
    </source>
</evidence>
<evidence type="ECO:0000256" key="7">
    <source>
        <dbReference type="ARBA" id="ARBA00023152"/>
    </source>
</evidence>
<sequence>MKLSRPLILLILDGWGIGQDDAHNAIFQANTPTLDQLLATYPNGPIGAAGEHIDLGAGHQGSTEMGHLIIGAGRNVLVAQMQMQKALETGEIEQNKAYVEAIEHARDNNTRLHLMGLLSDAGVHSYDATCYYLLKMAAAAGLKKDQVFIHIFSDGRDTPPQSIAAYVKKLEEEIEQSGVGIIASLQGRYWAMDRDHRWDRVEAAYQLLTEGRGQREAQSIYGAIEKARRANETDEFIKPTSIAPDGNFKDGDAVINWNYRVDREIEITKALIEPKFEAFERAVVRNIFCVATLPYYNGIPCSFAFEREELKMKNILPKILADNNLTQYRITETEKWVYLTKIFNGMQEEPFPGEIRKLIDSDKIATYDEKPEMQAIPIAEDVASHITSGDYDTYFINICNADILGHTGNKEAAIAGCEAIDKAVAIIVKAVRSKNGILLITADHGDAEIMWDLKNDQPHTQHTDSFVPFILVDDLHKRSQIRETGALRDIAPTILDLLNLDIPPQMDGKSLIIPDAI</sequence>
<feature type="binding site" evidence="13">
    <location>
        <position position="13"/>
    </location>
    <ligand>
        <name>Mn(2+)</name>
        <dbReference type="ChEBI" id="CHEBI:29035"/>
        <label>2</label>
    </ligand>
</feature>
<reference evidence="16 17" key="1">
    <citation type="submission" date="2017-09" db="EMBL/GenBank/DDBJ databases">
        <title>Depth-based differentiation of microbial function through sediment-hosted aquifers and enrichment of novel symbionts in the deep terrestrial subsurface.</title>
        <authorList>
            <person name="Probst A.J."/>
            <person name="Ladd B."/>
            <person name="Jarett J.K."/>
            <person name="Geller-Mcgrath D.E."/>
            <person name="Sieber C.M."/>
            <person name="Emerson J.B."/>
            <person name="Anantharaman K."/>
            <person name="Thomas B.C."/>
            <person name="Malmstrom R."/>
            <person name="Stieglmeier M."/>
            <person name="Klingl A."/>
            <person name="Woyke T."/>
            <person name="Ryan C.M."/>
            <person name="Banfield J.F."/>
        </authorList>
    </citation>
    <scope>NUCLEOTIDE SEQUENCE [LARGE SCALE GENOMIC DNA]</scope>
    <source>
        <strain evidence="16">CG15_BIG_FIL_POST_REV_8_21_14_020_45_12</strain>
    </source>
</reference>
<dbReference type="GO" id="GO:0004619">
    <property type="term" value="F:phosphoglycerate mutase activity"/>
    <property type="evidence" value="ECO:0007669"/>
    <property type="project" value="UniProtKB-UniRule"/>
</dbReference>
<dbReference type="GO" id="GO:0005829">
    <property type="term" value="C:cytosol"/>
    <property type="evidence" value="ECO:0007669"/>
    <property type="project" value="TreeGrafter"/>
</dbReference>
<dbReference type="Gene3D" id="3.40.1450.10">
    <property type="entry name" value="BPG-independent phosphoglycerate mutase, domain B"/>
    <property type="match status" value="1"/>
</dbReference>
<dbReference type="GO" id="GO:0030145">
    <property type="term" value="F:manganese ion binding"/>
    <property type="evidence" value="ECO:0007669"/>
    <property type="project" value="InterPro"/>
</dbReference>
<evidence type="ECO:0000256" key="1">
    <source>
        <dbReference type="ARBA" id="ARBA00000370"/>
    </source>
</evidence>
<feature type="domain" description="Metalloenzyme" evidence="14">
    <location>
        <begin position="6"/>
        <end position="501"/>
    </location>
</feature>
<comment type="catalytic activity">
    <reaction evidence="1 10">
        <text>(2R)-2-phosphoglycerate = (2R)-3-phosphoglycerate</text>
        <dbReference type="Rhea" id="RHEA:15901"/>
        <dbReference type="ChEBI" id="CHEBI:58272"/>
        <dbReference type="ChEBI" id="CHEBI:58289"/>
        <dbReference type="EC" id="5.4.2.12"/>
    </reaction>
</comment>
<comment type="pathway">
    <text evidence="4 10">Carbohydrate degradation; glycolysis; pyruvate from D-glyceraldehyde 3-phosphate: step 3/5.</text>
</comment>
<comment type="similarity">
    <text evidence="5 10">Belongs to the BPG-independent phosphoglycerate mutase family.</text>
</comment>
<protein>
    <recommendedName>
        <fullName evidence="10 11">2,3-bisphosphoglycerate-independent phosphoglycerate mutase</fullName>
        <shortName evidence="10">BPG-independent PGAM</shortName>
        <shortName evidence="10">Phosphoglyceromutase</shortName>
        <shortName evidence="10">iPGM</shortName>
        <ecNumber evidence="10 11">5.4.2.12</ecNumber>
    </recommendedName>
</protein>
<feature type="binding site" evidence="13">
    <location>
        <position position="444"/>
    </location>
    <ligand>
        <name>Mn(2+)</name>
        <dbReference type="ChEBI" id="CHEBI:29035"/>
        <label>2</label>
    </ligand>
</feature>
<dbReference type="PANTHER" id="PTHR31637">
    <property type="entry name" value="2,3-BISPHOSPHOGLYCERATE-INDEPENDENT PHOSPHOGLYCERATE MUTASE"/>
    <property type="match status" value="1"/>
</dbReference>
<organism evidence="16 17">
    <name type="scientific">Candidatus Kerfeldbacteria bacterium CG15_BIG_FIL_POST_REV_8_21_14_020_45_12</name>
    <dbReference type="NCBI Taxonomy" id="2014247"/>
    <lineage>
        <taxon>Bacteria</taxon>
        <taxon>Candidatus Kerfeldiibacteriota</taxon>
    </lineage>
</organism>
<dbReference type="NCBIfam" id="TIGR01307">
    <property type="entry name" value="pgm_bpd_ind"/>
    <property type="match status" value="1"/>
</dbReference>
<evidence type="ECO:0000256" key="11">
    <source>
        <dbReference type="NCBIfam" id="TIGR01307"/>
    </source>
</evidence>
<dbReference type="UniPathway" id="UPA00109">
    <property type="reaction ID" value="UER00186"/>
</dbReference>
<dbReference type="HAMAP" id="MF_01038">
    <property type="entry name" value="GpmI"/>
    <property type="match status" value="1"/>
</dbReference>
<dbReference type="InterPro" id="IPR005995">
    <property type="entry name" value="Pgm_bpd_ind"/>
</dbReference>
<dbReference type="GO" id="GO:0006096">
    <property type="term" value="P:glycolytic process"/>
    <property type="evidence" value="ECO:0007669"/>
    <property type="project" value="UniProtKB-UniRule"/>
</dbReference>
<proteinExistence type="inferred from homology"/>
<evidence type="ECO:0000256" key="4">
    <source>
        <dbReference type="ARBA" id="ARBA00004798"/>
    </source>
</evidence>
<feature type="binding site" evidence="10 12">
    <location>
        <position position="188"/>
    </location>
    <ligand>
        <name>substrate</name>
    </ligand>
</feature>
<evidence type="ECO:0000256" key="5">
    <source>
        <dbReference type="ARBA" id="ARBA00008819"/>
    </source>
</evidence>
<comment type="caution">
    <text evidence="16">The sequence shown here is derived from an EMBL/GenBank/DDBJ whole genome shotgun (WGS) entry which is preliminary data.</text>
</comment>
<dbReference type="Pfam" id="PF06415">
    <property type="entry name" value="iPGM_N"/>
    <property type="match status" value="1"/>
</dbReference>
<dbReference type="InterPro" id="IPR036646">
    <property type="entry name" value="PGAM_B_sf"/>
</dbReference>
<dbReference type="SUPFAM" id="SSF53649">
    <property type="entry name" value="Alkaline phosphatase-like"/>
    <property type="match status" value="1"/>
</dbReference>
<evidence type="ECO:0000256" key="3">
    <source>
        <dbReference type="ARBA" id="ARBA00002315"/>
    </source>
</evidence>
<evidence type="ECO:0000259" key="14">
    <source>
        <dbReference type="Pfam" id="PF01676"/>
    </source>
</evidence>
<evidence type="ECO:0000313" key="16">
    <source>
        <dbReference type="EMBL" id="PIW37297.1"/>
    </source>
</evidence>
<dbReference type="Pfam" id="PF01676">
    <property type="entry name" value="Metalloenzyme"/>
    <property type="match status" value="1"/>
</dbReference>
<evidence type="ECO:0000256" key="12">
    <source>
        <dbReference type="PIRSR" id="PIRSR001492-2"/>
    </source>
</evidence>
<feature type="binding site" evidence="13">
    <location>
        <position position="462"/>
    </location>
    <ligand>
        <name>Mn(2+)</name>
        <dbReference type="ChEBI" id="CHEBI:29035"/>
        <label>1</label>
    </ligand>
</feature>
<dbReference type="InterPro" id="IPR011258">
    <property type="entry name" value="BPG-indep_PGM_N"/>
</dbReference>
<dbReference type="PIRSF" id="PIRSF001492">
    <property type="entry name" value="IPGAM"/>
    <property type="match status" value="1"/>
</dbReference>
<gene>
    <name evidence="10" type="primary">gpmI</name>
    <name evidence="16" type="ORF">COW24_00895</name>
</gene>
<dbReference type="EMBL" id="PFGC01000012">
    <property type="protein sequence ID" value="PIW37297.1"/>
    <property type="molecule type" value="Genomic_DNA"/>
</dbReference>
<comment type="function">
    <text evidence="3 10">Catalyzes the interconversion of 2-phosphoglycerate and 3-phosphoglycerate.</text>
</comment>
<evidence type="ECO:0000256" key="9">
    <source>
        <dbReference type="ARBA" id="ARBA00023235"/>
    </source>
</evidence>
<dbReference type="Gene3D" id="3.40.720.10">
    <property type="entry name" value="Alkaline Phosphatase, subunit A"/>
    <property type="match status" value="1"/>
</dbReference>
<dbReference type="InterPro" id="IPR006124">
    <property type="entry name" value="Metalloenzyme"/>
</dbReference>
<feature type="binding site" evidence="10 12">
    <location>
        <begin position="156"/>
        <end position="157"/>
    </location>
    <ligand>
        <name>substrate</name>
    </ligand>
</feature>
<keyword evidence="9 10" id="KW-0413">Isomerase</keyword>
<dbReference type="PANTHER" id="PTHR31637:SF0">
    <property type="entry name" value="2,3-BISPHOSPHOGLYCERATE-INDEPENDENT PHOSPHOGLYCERATE MUTASE"/>
    <property type="match status" value="1"/>
</dbReference>
<evidence type="ECO:0000256" key="10">
    <source>
        <dbReference type="HAMAP-Rule" id="MF_01038"/>
    </source>
</evidence>
<dbReference type="InterPro" id="IPR017850">
    <property type="entry name" value="Alkaline_phosphatase_core_sf"/>
</dbReference>
<keyword evidence="7 10" id="KW-0324">Glycolysis</keyword>
<feature type="binding site" evidence="10 12">
    <location>
        <position position="194"/>
    </location>
    <ligand>
        <name>substrate</name>
    </ligand>
</feature>